<keyword evidence="2" id="KW-0813">Transport</keyword>
<evidence type="ECO:0000256" key="6">
    <source>
        <dbReference type="ARBA" id="ARBA00022827"/>
    </source>
</evidence>
<evidence type="ECO:0000256" key="11">
    <source>
        <dbReference type="ARBA" id="ARBA00052219"/>
    </source>
</evidence>
<dbReference type="GO" id="GO:0004783">
    <property type="term" value="F:sulfite reductase (NADPH) activity"/>
    <property type="evidence" value="ECO:0007669"/>
    <property type="project" value="UniProtKB-EC"/>
</dbReference>
<feature type="binding site" evidence="12">
    <location>
        <position position="399"/>
    </location>
    <ligand>
        <name>FAD</name>
        <dbReference type="ChEBI" id="CHEBI:57692"/>
    </ligand>
</feature>
<dbReference type="InterPro" id="IPR001094">
    <property type="entry name" value="Flavdoxin-like"/>
</dbReference>
<keyword evidence="7 12" id="KW-0521">NADP</keyword>
<dbReference type="GO" id="GO:0005829">
    <property type="term" value="C:cytosol"/>
    <property type="evidence" value="ECO:0007669"/>
    <property type="project" value="TreeGrafter"/>
</dbReference>
<dbReference type="SUPFAM" id="SSF63380">
    <property type="entry name" value="Riboflavin synthase domain-like"/>
    <property type="match status" value="1"/>
</dbReference>
<feature type="binding site" evidence="12">
    <location>
        <begin position="375"/>
        <end position="378"/>
    </location>
    <ligand>
        <name>FAD</name>
        <dbReference type="ChEBI" id="CHEBI:57692"/>
    </ligand>
</feature>
<dbReference type="GO" id="GO:0010181">
    <property type="term" value="F:FMN binding"/>
    <property type="evidence" value="ECO:0007669"/>
    <property type="project" value="InterPro"/>
</dbReference>
<dbReference type="PROSITE" id="PS50902">
    <property type="entry name" value="FLAVODOXIN_LIKE"/>
    <property type="match status" value="1"/>
</dbReference>
<comment type="catalytic activity">
    <reaction evidence="11">
        <text>hydrogen sulfide + 3 NADP(+) + 3 H2O = sulfite + 3 NADPH + 4 H(+)</text>
        <dbReference type="Rhea" id="RHEA:13801"/>
        <dbReference type="ChEBI" id="CHEBI:15377"/>
        <dbReference type="ChEBI" id="CHEBI:15378"/>
        <dbReference type="ChEBI" id="CHEBI:17359"/>
        <dbReference type="ChEBI" id="CHEBI:29919"/>
        <dbReference type="ChEBI" id="CHEBI:57783"/>
        <dbReference type="ChEBI" id="CHEBI:58349"/>
        <dbReference type="EC" id="1.8.1.2"/>
    </reaction>
</comment>
<evidence type="ECO:0000256" key="5">
    <source>
        <dbReference type="ARBA" id="ARBA00022643"/>
    </source>
</evidence>
<dbReference type="Proteomes" id="UP000658278">
    <property type="component" value="Unassembled WGS sequence"/>
</dbReference>
<dbReference type="AlphaFoldDB" id="A0A934RCF5"/>
<evidence type="ECO:0000256" key="12">
    <source>
        <dbReference type="PIRSR" id="PIRSR000207-1"/>
    </source>
</evidence>
<dbReference type="EC" id="1.8.1.2" evidence="1"/>
<keyword evidence="6 12" id="KW-0274">FAD</keyword>
<feature type="binding site" evidence="12">
    <location>
        <begin position="508"/>
        <end position="509"/>
    </location>
    <ligand>
        <name>NADP(+)</name>
        <dbReference type="ChEBI" id="CHEBI:58349"/>
    </ligand>
</feature>
<dbReference type="InterPro" id="IPR010199">
    <property type="entry name" value="CysJ"/>
</dbReference>
<evidence type="ECO:0000256" key="3">
    <source>
        <dbReference type="ARBA" id="ARBA00022605"/>
    </source>
</evidence>
<dbReference type="SUPFAM" id="SSF52343">
    <property type="entry name" value="Ferredoxin reductase-like, C-terminal NADP-linked domain"/>
    <property type="match status" value="1"/>
</dbReference>
<accession>A0A934RCF5</accession>
<keyword evidence="5 12" id="KW-0288">FMN</keyword>
<dbReference type="PANTHER" id="PTHR19384">
    <property type="entry name" value="NITRIC OXIDE SYNTHASE-RELATED"/>
    <property type="match status" value="1"/>
</dbReference>
<dbReference type="InterPro" id="IPR017938">
    <property type="entry name" value="Riboflavin_synthase-like_b-brl"/>
</dbReference>
<organism evidence="15 16">
    <name type="scientific">Haloferula rosea</name>
    <dbReference type="NCBI Taxonomy" id="490093"/>
    <lineage>
        <taxon>Bacteria</taxon>
        <taxon>Pseudomonadati</taxon>
        <taxon>Verrucomicrobiota</taxon>
        <taxon>Verrucomicrobiia</taxon>
        <taxon>Verrucomicrobiales</taxon>
        <taxon>Verrucomicrobiaceae</taxon>
        <taxon>Haloferula</taxon>
    </lineage>
</organism>
<keyword evidence="4" id="KW-0285">Flavoprotein</keyword>
<evidence type="ECO:0000259" key="14">
    <source>
        <dbReference type="PROSITE" id="PS51384"/>
    </source>
</evidence>
<evidence type="ECO:0000259" key="13">
    <source>
        <dbReference type="PROSITE" id="PS50902"/>
    </source>
</evidence>
<name>A0A934RCF5_9BACT</name>
<dbReference type="PANTHER" id="PTHR19384:SF128">
    <property type="entry name" value="NADPH OXIDOREDUCTASE A"/>
    <property type="match status" value="1"/>
</dbReference>
<dbReference type="Gene3D" id="2.40.30.10">
    <property type="entry name" value="Translation factors"/>
    <property type="match status" value="1"/>
</dbReference>
<feature type="binding site" evidence="12">
    <location>
        <begin position="393"/>
        <end position="395"/>
    </location>
    <ligand>
        <name>FAD</name>
        <dbReference type="ChEBI" id="CHEBI:57692"/>
    </ligand>
</feature>
<dbReference type="GO" id="GO:0019344">
    <property type="term" value="P:cysteine biosynthetic process"/>
    <property type="evidence" value="ECO:0007669"/>
    <property type="project" value="UniProtKB-KW"/>
</dbReference>
<dbReference type="PRINTS" id="PR00369">
    <property type="entry name" value="FLAVODOXIN"/>
</dbReference>
<keyword evidence="16" id="KW-1185">Reference proteome</keyword>
<dbReference type="Gene3D" id="3.40.50.80">
    <property type="entry name" value="Nucleotide-binding domain of ferredoxin-NADP reductase (FNR) module"/>
    <property type="match status" value="1"/>
</dbReference>
<dbReference type="Pfam" id="PF00175">
    <property type="entry name" value="NAD_binding_1"/>
    <property type="match status" value="1"/>
</dbReference>
<dbReference type="SUPFAM" id="SSF52218">
    <property type="entry name" value="Flavoproteins"/>
    <property type="match status" value="1"/>
</dbReference>
<dbReference type="PIRSF" id="PIRSF000207">
    <property type="entry name" value="SiR-FP_CysJ"/>
    <property type="match status" value="1"/>
</dbReference>
<dbReference type="InterPro" id="IPR008254">
    <property type="entry name" value="Flavodoxin/NO_synth"/>
</dbReference>
<feature type="domain" description="FAD-binding FR-type" evidence="14">
    <location>
        <begin position="219"/>
        <end position="437"/>
    </location>
</feature>
<keyword evidence="9" id="KW-0560">Oxidoreductase</keyword>
<gene>
    <name evidence="15" type="ORF">JIN81_09080</name>
</gene>
<dbReference type="RefSeq" id="WP_200278618.1">
    <property type="nucleotide sequence ID" value="NZ_JAENII010000005.1"/>
</dbReference>
<dbReference type="InterPro" id="IPR029039">
    <property type="entry name" value="Flavoprotein-like_sf"/>
</dbReference>
<dbReference type="PRINTS" id="PR00371">
    <property type="entry name" value="FPNCR"/>
</dbReference>
<protein>
    <recommendedName>
        <fullName evidence="1">assimilatory sulfite reductase (NADPH)</fullName>
        <ecNumber evidence="1">1.8.1.2</ecNumber>
    </recommendedName>
</protein>
<feature type="binding site" evidence="12">
    <location>
        <position position="550"/>
    </location>
    <ligand>
        <name>NADP(+)</name>
        <dbReference type="ChEBI" id="CHEBI:58349"/>
    </ligand>
</feature>
<dbReference type="PROSITE" id="PS51384">
    <property type="entry name" value="FAD_FR"/>
    <property type="match status" value="1"/>
</dbReference>
<dbReference type="InterPro" id="IPR001709">
    <property type="entry name" value="Flavoprot_Pyr_Nucl_cyt_Rdtase"/>
</dbReference>
<evidence type="ECO:0000313" key="16">
    <source>
        <dbReference type="Proteomes" id="UP000658278"/>
    </source>
</evidence>
<dbReference type="EMBL" id="JAENII010000005">
    <property type="protein sequence ID" value="MBK1827173.1"/>
    <property type="molecule type" value="Genomic_DNA"/>
</dbReference>
<dbReference type="InterPro" id="IPR023173">
    <property type="entry name" value="NADPH_Cyt_P450_Rdtase_alpha"/>
</dbReference>
<dbReference type="GO" id="GO:0050660">
    <property type="term" value="F:flavin adenine dinucleotide binding"/>
    <property type="evidence" value="ECO:0007669"/>
    <property type="project" value="InterPro"/>
</dbReference>
<evidence type="ECO:0000256" key="2">
    <source>
        <dbReference type="ARBA" id="ARBA00022448"/>
    </source>
</evidence>
<dbReference type="InterPro" id="IPR001433">
    <property type="entry name" value="OxRdtase_FAD/NAD-bd"/>
</dbReference>
<feature type="binding site" evidence="12">
    <location>
        <begin position="141"/>
        <end position="150"/>
    </location>
    <ligand>
        <name>FMN</name>
        <dbReference type="ChEBI" id="CHEBI:58210"/>
    </ligand>
</feature>
<evidence type="ECO:0000256" key="7">
    <source>
        <dbReference type="ARBA" id="ARBA00022857"/>
    </source>
</evidence>
<feature type="binding site" evidence="12">
    <location>
        <begin position="408"/>
        <end position="411"/>
    </location>
    <ligand>
        <name>FAD</name>
        <dbReference type="ChEBI" id="CHEBI:57692"/>
    </ligand>
</feature>
<keyword evidence="3" id="KW-0028">Amino-acid biosynthesis</keyword>
<feature type="binding site" evidence="12">
    <location>
        <begin position="514"/>
        <end position="518"/>
    </location>
    <ligand>
        <name>NADP(+)</name>
        <dbReference type="ChEBI" id="CHEBI:58349"/>
    </ligand>
</feature>
<feature type="binding site" evidence="12">
    <location>
        <position position="308"/>
    </location>
    <ligand>
        <name>FAD</name>
        <dbReference type="ChEBI" id="CHEBI:57692"/>
    </ligand>
</feature>
<evidence type="ECO:0000313" key="15">
    <source>
        <dbReference type="EMBL" id="MBK1827173.1"/>
    </source>
</evidence>
<dbReference type="InterPro" id="IPR017927">
    <property type="entry name" value="FAD-bd_FR_type"/>
</dbReference>
<dbReference type="FunFam" id="3.40.50.80:FF:000001">
    <property type="entry name" value="NADPH--cytochrome P450 reductase 1"/>
    <property type="match status" value="1"/>
</dbReference>
<evidence type="ECO:0000256" key="4">
    <source>
        <dbReference type="ARBA" id="ARBA00022630"/>
    </source>
</evidence>
<dbReference type="Gene3D" id="1.20.990.10">
    <property type="entry name" value="NADPH-cytochrome p450 Reductase, Chain A, domain 3"/>
    <property type="match status" value="1"/>
</dbReference>
<evidence type="ECO:0000256" key="8">
    <source>
        <dbReference type="ARBA" id="ARBA00022982"/>
    </source>
</evidence>
<dbReference type="Gene3D" id="3.40.50.360">
    <property type="match status" value="1"/>
</dbReference>
<evidence type="ECO:0000256" key="1">
    <source>
        <dbReference type="ARBA" id="ARBA00012604"/>
    </source>
</evidence>
<dbReference type="InterPro" id="IPR039261">
    <property type="entry name" value="FNR_nucleotide-bd"/>
</dbReference>
<comment type="cofactor">
    <cofactor evidence="12">
        <name>FAD</name>
        <dbReference type="ChEBI" id="CHEBI:57692"/>
    </cofactor>
    <text evidence="12">Binds 1 FAD per subunit.</text>
</comment>
<feature type="binding site" evidence="12">
    <location>
        <begin position="106"/>
        <end position="109"/>
    </location>
    <ligand>
        <name>FMN</name>
        <dbReference type="ChEBI" id="CHEBI:58210"/>
    </ligand>
</feature>
<comment type="caution">
    <text evidence="15">The sequence shown here is derived from an EMBL/GenBank/DDBJ whole genome shotgun (WGS) entry which is preliminary data.</text>
</comment>
<evidence type="ECO:0000256" key="9">
    <source>
        <dbReference type="ARBA" id="ARBA00023002"/>
    </source>
</evidence>
<comment type="cofactor">
    <cofactor evidence="12">
        <name>FMN</name>
        <dbReference type="ChEBI" id="CHEBI:58210"/>
    </cofactor>
    <text evidence="12">Binds 1 FMN per subunit.</text>
</comment>
<dbReference type="InterPro" id="IPR003097">
    <property type="entry name" value="CysJ-like_FAD-binding"/>
</dbReference>
<feature type="domain" description="Flavodoxin-like" evidence="13">
    <location>
        <begin position="53"/>
        <end position="190"/>
    </location>
</feature>
<keyword evidence="10" id="KW-0198">Cysteine biosynthesis</keyword>
<feature type="binding site" evidence="12">
    <location>
        <position position="588"/>
    </location>
    <ligand>
        <name>FAD</name>
        <dbReference type="ChEBI" id="CHEBI:57692"/>
    </ligand>
</feature>
<dbReference type="Pfam" id="PF00667">
    <property type="entry name" value="FAD_binding_1"/>
    <property type="match status" value="1"/>
</dbReference>
<keyword evidence="8" id="KW-0249">Electron transport</keyword>
<proteinExistence type="predicted"/>
<dbReference type="Pfam" id="PF00258">
    <property type="entry name" value="Flavodoxin_1"/>
    <property type="match status" value="1"/>
</dbReference>
<reference evidence="15" key="1">
    <citation type="submission" date="2021-01" db="EMBL/GenBank/DDBJ databases">
        <title>Modified the classification status of verrucomicrobia.</title>
        <authorList>
            <person name="Feng X."/>
        </authorList>
    </citation>
    <scope>NUCLEOTIDE SEQUENCE</scope>
    <source>
        <strain evidence="15">KCTC 22201</strain>
    </source>
</reference>
<evidence type="ECO:0000256" key="10">
    <source>
        <dbReference type="ARBA" id="ARBA00023192"/>
    </source>
</evidence>
<dbReference type="CDD" id="cd06199">
    <property type="entry name" value="SiR"/>
    <property type="match status" value="1"/>
</dbReference>
<sequence>MLPEHAPFSPEQRPAIEALLSQFSPGQRHWLAGFLSSDLAAPVAAPARASTPLTVLYGTESGNSEALAALTVKSAKKRGFKPVMKNMSEIEPADLAKVESLLVIVSTWGDGDPPETAVSFHESFMKDAVDLSKTRFSVCALGDTSYEQFCKTGKDFDTRLEALGATRVLDRVDCDVDYDEAHAAWMDAVLDKLAPVAAPVPAVVPAAVAPVAATAFGKKNPFDSELLEKVLLNGEGSAKETWHYELSLEGSGLTYEPGDALAVVPVNAPDMIEGLLKAAKLSGTEEVEVKGVGKKVLADALREDFEITVLSKAVLKKLQAVIQSDELAALLADDAKDELRNYLWGRWTADALAEFAPDGIGASELVGALRKLPPRLYSIASSPLAHPDEVHLTVASVRYEGHGSQKKGVASTYLADLVNCGDAVKVYTHANKNFRLPASDDTPIIMVGPGTGVAPFRAFVEHRAETGAKGESWMIFGDQHFTYDFLYQLEWQDHLKSGALTRLDVAFSRDQPEKVYVQDRIREHADEIFAWLEKGAHFYVCGDASRMAADVHEALIEAVVTGGGNSREEAEGYVDALKKAKRYQRDVY</sequence>